<accession>A0AAV2HHB4</accession>
<dbReference type="AlphaFoldDB" id="A0AAV2HHB4"/>
<proteinExistence type="predicted"/>
<feature type="compositionally biased region" description="Basic and acidic residues" evidence="1">
    <location>
        <begin position="1"/>
        <end position="12"/>
    </location>
</feature>
<evidence type="ECO:0000256" key="1">
    <source>
        <dbReference type="SAM" id="MobiDB-lite"/>
    </source>
</evidence>
<dbReference type="EMBL" id="CAXITT010000133">
    <property type="protein sequence ID" value="CAL1533099.1"/>
    <property type="molecule type" value="Genomic_DNA"/>
</dbReference>
<gene>
    <name evidence="2" type="ORF">GSLYS_00007117001</name>
</gene>
<evidence type="ECO:0000313" key="3">
    <source>
        <dbReference type="Proteomes" id="UP001497497"/>
    </source>
</evidence>
<organism evidence="2 3">
    <name type="scientific">Lymnaea stagnalis</name>
    <name type="common">Great pond snail</name>
    <name type="synonym">Helix stagnalis</name>
    <dbReference type="NCBI Taxonomy" id="6523"/>
    <lineage>
        <taxon>Eukaryota</taxon>
        <taxon>Metazoa</taxon>
        <taxon>Spiralia</taxon>
        <taxon>Lophotrochozoa</taxon>
        <taxon>Mollusca</taxon>
        <taxon>Gastropoda</taxon>
        <taxon>Heterobranchia</taxon>
        <taxon>Euthyneura</taxon>
        <taxon>Panpulmonata</taxon>
        <taxon>Hygrophila</taxon>
        <taxon>Lymnaeoidea</taxon>
        <taxon>Lymnaeidae</taxon>
        <taxon>Lymnaea</taxon>
    </lineage>
</organism>
<evidence type="ECO:0000313" key="2">
    <source>
        <dbReference type="EMBL" id="CAL1533099.1"/>
    </source>
</evidence>
<comment type="caution">
    <text evidence="2">The sequence shown here is derived from an EMBL/GenBank/DDBJ whole genome shotgun (WGS) entry which is preliminary data.</text>
</comment>
<dbReference type="SUPFAM" id="SSF50494">
    <property type="entry name" value="Trypsin-like serine proteases"/>
    <property type="match status" value="1"/>
</dbReference>
<keyword evidence="3" id="KW-1185">Reference proteome</keyword>
<feature type="compositionally biased region" description="Basic and acidic residues" evidence="1">
    <location>
        <begin position="38"/>
        <end position="47"/>
    </location>
</feature>
<dbReference type="Proteomes" id="UP001497497">
    <property type="component" value="Unassembled WGS sequence"/>
</dbReference>
<name>A0AAV2HHB4_LYMST</name>
<dbReference type="InterPro" id="IPR009003">
    <property type="entry name" value="Peptidase_S1_PA"/>
</dbReference>
<feature type="region of interest" description="Disordered" evidence="1">
    <location>
        <begin position="1"/>
        <end position="55"/>
    </location>
</feature>
<protein>
    <submittedName>
        <fullName evidence="2">Uncharacterized protein</fullName>
    </submittedName>
</protein>
<reference evidence="2 3" key="1">
    <citation type="submission" date="2024-04" db="EMBL/GenBank/DDBJ databases">
        <authorList>
            <consortium name="Genoscope - CEA"/>
            <person name="William W."/>
        </authorList>
    </citation>
    <scope>NUCLEOTIDE SEQUENCE [LARGE SCALE GENOMIC DNA]</scope>
</reference>
<sequence length="336" mass="38145">MSAKDKTPRESNRNVNKRPASPSRQERPGGMGKKQRARFSDNQKVEPDVDQENMGGSYQLDLDILKTELADDWSDCYEAEASSFREYPCDKKNHDEYVPIDELSFPTLPETYDSEDIESVVGALRKLVVKIVVRHSSPKRPKVFTGTNTEFPKGPCRGTGKIIFSERKWESGHEWGEIKIATSRHVVFDQSEAEHTTCILNFDNEDSDVIELKCSNVKYASTIEDNCVFICKTDNMTLVKQLRNYIYDFIFIHEELYEKYRHVPQNDLVLMVSHPHGQTKKVSIGSCADPNTNTYKLASCKGSSGAPIYRLNQKKVWVLELHSLGGKEIAVSGIKV</sequence>